<keyword evidence="3 9" id="KW-0808">Transferase</keyword>
<evidence type="ECO:0000256" key="3">
    <source>
        <dbReference type="ARBA" id="ARBA00022679"/>
    </source>
</evidence>
<dbReference type="PATRIC" id="fig|768671.3.peg.744"/>
<feature type="transmembrane region" description="Helical" evidence="7">
    <location>
        <begin position="268"/>
        <end position="293"/>
    </location>
</feature>
<dbReference type="InterPro" id="IPR029044">
    <property type="entry name" value="Nucleotide-diphossugar_trans"/>
</dbReference>
<evidence type="ECO:0000259" key="8">
    <source>
        <dbReference type="Pfam" id="PF00535"/>
    </source>
</evidence>
<dbReference type="STRING" id="768671.ThimaDRAFT_0688"/>
<feature type="domain" description="Glycosyltransferase 2-like" evidence="8">
    <location>
        <begin position="8"/>
        <end position="166"/>
    </location>
</feature>
<evidence type="ECO:0000256" key="6">
    <source>
        <dbReference type="ARBA" id="ARBA00023136"/>
    </source>
</evidence>
<evidence type="ECO:0000256" key="4">
    <source>
        <dbReference type="ARBA" id="ARBA00022692"/>
    </source>
</evidence>
<feature type="transmembrane region" description="Helical" evidence="7">
    <location>
        <begin position="214"/>
        <end position="230"/>
    </location>
</feature>
<evidence type="ECO:0000313" key="9">
    <source>
        <dbReference type="EMBL" id="EGV20012.1"/>
    </source>
</evidence>
<evidence type="ECO:0000256" key="2">
    <source>
        <dbReference type="ARBA" id="ARBA00022676"/>
    </source>
</evidence>
<dbReference type="OrthoDB" id="9811884at2"/>
<evidence type="ECO:0000256" key="7">
    <source>
        <dbReference type="SAM" id="Phobius"/>
    </source>
</evidence>
<gene>
    <name evidence="9" type="ORF">ThimaDRAFT_0688</name>
</gene>
<dbReference type="Gene3D" id="3.90.550.10">
    <property type="entry name" value="Spore Coat Polysaccharide Biosynthesis Protein SpsA, Chain A"/>
    <property type="match status" value="1"/>
</dbReference>
<keyword evidence="4 7" id="KW-0812">Transmembrane</keyword>
<dbReference type="GO" id="GO:0016757">
    <property type="term" value="F:glycosyltransferase activity"/>
    <property type="evidence" value="ECO:0007669"/>
    <property type="project" value="UniProtKB-KW"/>
</dbReference>
<organism evidence="9 10">
    <name type="scientific">Thiocapsa marina 5811</name>
    <dbReference type="NCBI Taxonomy" id="768671"/>
    <lineage>
        <taxon>Bacteria</taxon>
        <taxon>Pseudomonadati</taxon>
        <taxon>Pseudomonadota</taxon>
        <taxon>Gammaproteobacteria</taxon>
        <taxon>Chromatiales</taxon>
        <taxon>Chromatiaceae</taxon>
        <taxon>Thiocapsa</taxon>
    </lineage>
</organism>
<feature type="transmembrane region" description="Helical" evidence="7">
    <location>
        <begin position="182"/>
        <end position="202"/>
    </location>
</feature>
<dbReference type="InterPro" id="IPR001173">
    <property type="entry name" value="Glyco_trans_2-like"/>
</dbReference>
<keyword evidence="5 7" id="KW-1133">Transmembrane helix</keyword>
<dbReference type="Pfam" id="PF00535">
    <property type="entry name" value="Glycos_transf_2"/>
    <property type="match status" value="1"/>
</dbReference>
<sequence length="314" mass="35479">MKRKALTLVTPVYNEQEVIERFYLRTREVLRALEGRYRTRMLFVVDRCTDDTLAILRRVATDDPDAQVLALSARFGHQMSLLAGIDAARDADVIIMMDSDLQHPPSLIPALLERYELGDEIVHTIRKDTEGGHLIRRVLGNLFYHTLSIVSRTNITANAADFRLISGRVAKILRHQIRERNLFLRGIFAWIGFQQGSVNYVAAKREGGRTKYSFGRMLNLAAAGILSFSTKPLQLSIIVGISLAVFGFLIGIYAVWEYFVSSDLPSGWTTLVTLLVFFSGIQLIFMGIIGIYIGGIYEEVKGRPHYIVEQRINI</sequence>
<reference evidence="9 10" key="1">
    <citation type="submission" date="2011-06" db="EMBL/GenBank/DDBJ databases">
        <title>The draft genome of Thiocapsa marina 5811.</title>
        <authorList>
            <consortium name="US DOE Joint Genome Institute (JGI-PGF)"/>
            <person name="Lucas S."/>
            <person name="Han J."/>
            <person name="Cheng J.-F."/>
            <person name="Goodwin L."/>
            <person name="Pitluck S."/>
            <person name="Peters L."/>
            <person name="Land M.L."/>
            <person name="Hauser L."/>
            <person name="Vogl K."/>
            <person name="Liu Z."/>
            <person name="Imhoff J."/>
            <person name="Thiel V."/>
            <person name="Frigaard N.-U."/>
            <person name="Bryant D."/>
            <person name="Woyke T.J."/>
        </authorList>
    </citation>
    <scope>NUCLEOTIDE SEQUENCE [LARGE SCALE GENOMIC DNA]</scope>
    <source>
        <strain evidence="9 10">5811</strain>
    </source>
</reference>
<accession>F9U6Y6</accession>
<dbReference type="SUPFAM" id="SSF53448">
    <property type="entry name" value="Nucleotide-diphospho-sugar transferases"/>
    <property type="match status" value="1"/>
</dbReference>
<dbReference type="AlphaFoldDB" id="F9U6Y6"/>
<dbReference type="CDD" id="cd04187">
    <property type="entry name" value="DPM1_like_bac"/>
    <property type="match status" value="1"/>
</dbReference>
<keyword evidence="6 7" id="KW-0472">Membrane</keyword>
<keyword evidence="10" id="KW-1185">Reference proteome</keyword>
<dbReference type="PANTHER" id="PTHR48090:SF1">
    <property type="entry name" value="PROPHAGE BACTOPRENOL GLUCOSYL TRANSFERASE HOMOLOG"/>
    <property type="match status" value="1"/>
</dbReference>
<name>F9U6Y6_9GAMM</name>
<dbReference type="PANTHER" id="PTHR48090">
    <property type="entry name" value="UNDECAPRENYL-PHOSPHATE 4-DEOXY-4-FORMAMIDO-L-ARABINOSE TRANSFERASE-RELATED"/>
    <property type="match status" value="1"/>
</dbReference>
<dbReference type="RefSeq" id="WP_007191565.1">
    <property type="nucleotide sequence ID" value="NZ_AFWV01000002.1"/>
</dbReference>
<protein>
    <submittedName>
        <fullName evidence="9">Glycosyl transferase family 2</fullName>
    </submittedName>
</protein>
<evidence type="ECO:0000313" key="10">
    <source>
        <dbReference type="Proteomes" id="UP000005459"/>
    </source>
</evidence>
<dbReference type="GO" id="GO:0005886">
    <property type="term" value="C:plasma membrane"/>
    <property type="evidence" value="ECO:0007669"/>
    <property type="project" value="TreeGrafter"/>
</dbReference>
<dbReference type="EMBL" id="AFWV01000002">
    <property type="protein sequence ID" value="EGV20012.1"/>
    <property type="molecule type" value="Genomic_DNA"/>
</dbReference>
<comment type="subcellular location">
    <subcellularLocation>
        <location evidence="1">Membrane</location>
        <topology evidence="1">Multi-pass membrane protein</topology>
    </subcellularLocation>
</comment>
<evidence type="ECO:0000256" key="1">
    <source>
        <dbReference type="ARBA" id="ARBA00004141"/>
    </source>
</evidence>
<dbReference type="Proteomes" id="UP000005459">
    <property type="component" value="Unassembled WGS sequence"/>
</dbReference>
<feature type="transmembrane region" description="Helical" evidence="7">
    <location>
        <begin position="237"/>
        <end position="256"/>
    </location>
</feature>
<dbReference type="InterPro" id="IPR050256">
    <property type="entry name" value="Glycosyltransferase_2"/>
</dbReference>
<evidence type="ECO:0000256" key="5">
    <source>
        <dbReference type="ARBA" id="ARBA00022989"/>
    </source>
</evidence>
<keyword evidence="2" id="KW-0328">Glycosyltransferase</keyword>
<dbReference type="eggNOG" id="COG0463">
    <property type="taxonomic scope" value="Bacteria"/>
</dbReference>
<proteinExistence type="predicted"/>